<dbReference type="GO" id="GO:0070761">
    <property type="term" value="C:pre-snoRNP complex"/>
    <property type="evidence" value="ECO:0007669"/>
    <property type="project" value="TreeGrafter"/>
</dbReference>
<feature type="region of interest" description="Disordered" evidence="14">
    <location>
        <begin position="237"/>
        <end position="260"/>
    </location>
</feature>
<dbReference type="InterPro" id="IPR051639">
    <property type="entry name" value="BCD1"/>
</dbReference>
<gene>
    <name evidence="16" type="ORF">P8C59_005989</name>
</gene>
<dbReference type="GO" id="GO:0000463">
    <property type="term" value="P:maturation of LSU-rRNA from tricistronic rRNA transcript (SSU-rRNA, 5.8S rRNA, LSU-rRNA)"/>
    <property type="evidence" value="ECO:0007669"/>
    <property type="project" value="TreeGrafter"/>
</dbReference>
<dbReference type="Pfam" id="PF25790">
    <property type="entry name" value="BCD1"/>
    <property type="match status" value="1"/>
</dbReference>
<evidence type="ECO:0000313" key="16">
    <source>
        <dbReference type="EMBL" id="KAK2071578.1"/>
    </source>
</evidence>
<keyword evidence="2" id="KW-0690">Ribosome biogenesis</keyword>
<evidence type="ECO:0000256" key="14">
    <source>
        <dbReference type="SAM" id="MobiDB-lite"/>
    </source>
</evidence>
<comment type="caution">
    <text evidence="16">The sequence shown here is derived from an EMBL/GenBank/DDBJ whole genome shotgun (WGS) entry which is preliminary data.</text>
</comment>
<dbReference type="PANTHER" id="PTHR13483:SF11">
    <property type="entry name" value="ZINC FINGER HIT DOMAIN-CONTAINING PROTEIN 3"/>
    <property type="match status" value="1"/>
</dbReference>
<keyword evidence="17" id="KW-1185">Reference proteome</keyword>
<evidence type="ECO:0000256" key="2">
    <source>
        <dbReference type="ARBA" id="ARBA00022517"/>
    </source>
</evidence>
<sequence>MSDPLLSSLCTICHAAPPRYKCPRCAARTCSLPCSQKHKARASCSGARDPSAYVAPARLRTPAGFDHDYNFLHGIEVARGRSEREIVERRALLREQELRPPGDDARNYEKVWHGDELHHVPVVEPQRAGPGSHGRRGGSGAQAQTVSRFDVHVRRRVRALNIELLMMPEGMTRHKENKTGWNRRTSSIHWQVEWLLFDRSSEMSPRRILHKALDGMPANMALARSLEWQRAGDLKRQHEEVDAADDGEEPAKKKQAWKKKKKASKSHASFAQDFLTSSWDYVEYTLQSFYSTQWDHTSSVASVPRTADDDALDFLSWRFFLHKADRPKQLIPLASTESLASALAGRAIAKNGL</sequence>
<dbReference type="CDD" id="cd23023">
    <property type="entry name" value="zf-HIT_BCD1"/>
    <property type="match status" value="1"/>
</dbReference>
<dbReference type="InterPro" id="IPR007529">
    <property type="entry name" value="Znf_HIT"/>
</dbReference>
<proteinExistence type="inferred from homology"/>
<dbReference type="Proteomes" id="UP001217918">
    <property type="component" value="Unassembled WGS sequence"/>
</dbReference>
<dbReference type="GO" id="GO:0048254">
    <property type="term" value="P:snoRNA localization"/>
    <property type="evidence" value="ECO:0007669"/>
    <property type="project" value="TreeGrafter"/>
</dbReference>
<keyword evidence="5 13" id="KW-0863">Zinc-finger</keyword>
<evidence type="ECO:0000256" key="13">
    <source>
        <dbReference type="PROSITE-ProRule" id="PRU00453"/>
    </source>
</evidence>
<keyword evidence="4" id="KW-0479">Metal-binding</keyword>
<keyword evidence="3" id="KW-0597">Phosphoprotein</keyword>
<evidence type="ECO:0000313" key="17">
    <source>
        <dbReference type="Proteomes" id="UP001217918"/>
    </source>
</evidence>
<dbReference type="SUPFAM" id="SSF144232">
    <property type="entry name" value="HIT/MYND zinc finger-like"/>
    <property type="match status" value="1"/>
</dbReference>
<keyword evidence="6" id="KW-0862">Zinc</keyword>
<dbReference type="PROSITE" id="PS51083">
    <property type="entry name" value="ZF_HIT"/>
    <property type="match status" value="1"/>
</dbReference>
<comment type="similarity">
    <text evidence="9">Belongs to the BCD1 family.</text>
</comment>
<reference evidence="16" key="1">
    <citation type="journal article" date="2023" name="Mol. Plant Microbe Interact.">
        <title>Elucidating the Obligate Nature and Biological Capacity of an Invasive Fungal Corn Pathogen.</title>
        <authorList>
            <person name="MacCready J.S."/>
            <person name="Roggenkamp E.M."/>
            <person name="Gdanetz K."/>
            <person name="Chilvers M.I."/>
        </authorList>
    </citation>
    <scope>NUCLEOTIDE SEQUENCE</scope>
    <source>
        <strain evidence="16">PM02</strain>
    </source>
</reference>
<dbReference type="GO" id="GO:0000492">
    <property type="term" value="P:box C/D snoRNP assembly"/>
    <property type="evidence" value="ECO:0007669"/>
    <property type="project" value="TreeGrafter"/>
</dbReference>
<comment type="subunit">
    <text evidence="10">Interacts with FBL, SNU13, NOP58, NUFIP1, RUVBL1, RUVBL2 and TAF9. Interacts (via HIT-type zinc finger) with the RUVBL1/RUVBL2 complex in the presence of ADP.</text>
</comment>
<evidence type="ECO:0000256" key="1">
    <source>
        <dbReference type="ARBA" id="ARBA00022499"/>
    </source>
</evidence>
<protein>
    <recommendedName>
        <fullName evidence="11">Box C/D snoRNA protein 1</fullName>
    </recommendedName>
    <alternativeName>
        <fullName evidence="12">Zinc finger HIT domain-containing protein 6</fullName>
    </alternativeName>
</protein>
<evidence type="ECO:0000256" key="9">
    <source>
        <dbReference type="ARBA" id="ARBA00049654"/>
    </source>
</evidence>
<evidence type="ECO:0000259" key="15">
    <source>
        <dbReference type="PROSITE" id="PS51083"/>
    </source>
</evidence>
<keyword evidence="1" id="KW-1017">Isopeptide bond</keyword>
<name>A0AAD9I5X9_9PEZI</name>
<accession>A0AAD9I5X9</accession>
<dbReference type="Gene3D" id="3.30.60.190">
    <property type="match status" value="1"/>
</dbReference>
<comment type="function">
    <text evidence="8">Required for box C/D snoRNAs accumulation involved in snoRNA processing, snoRNA transport to the nucleolus and ribosome biogenesis.</text>
</comment>
<dbReference type="InterPro" id="IPR057721">
    <property type="entry name" value="BCD1_alpha/beta"/>
</dbReference>
<evidence type="ECO:0000256" key="12">
    <source>
        <dbReference type="ARBA" id="ARBA00077531"/>
    </source>
</evidence>
<evidence type="ECO:0000256" key="11">
    <source>
        <dbReference type="ARBA" id="ARBA00068630"/>
    </source>
</evidence>
<dbReference type="Pfam" id="PF04438">
    <property type="entry name" value="zf-HIT"/>
    <property type="match status" value="1"/>
</dbReference>
<evidence type="ECO:0000256" key="8">
    <source>
        <dbReference type="ARBA" id="ARBA00049598"/>
    </source>
</evidence>
<keyword evidence="7" id="KW-0832">Ubl conjugation</keyword>
<evidence type="ECO:0000256" key="6">
    <source>
        <dbReference type="ARBA" id="ARBA00022833"/>
    </source>
</evidence>
<evidence type="ECO:0000256" key="4">
    <source>
        <dbReference type="ARBA" id="ARBA00022723"/>
    </source>
</evidence>
<dbReference type="GO" id="GO:0005634">
    <property type="term" value="C:nucleus"/>
    <property type="evidence" value="ECO:0007669"/>
    <property type="project" value="TreeGrafter"/>
</dbReference>
<organism evidence="16 17">
    <name type="scientific">Phyllachora maydis</name>
    <dbReference type="NCBI Taxonomy" id="1825666"/>
    <lineage>
        <taxon>Eukaryota</taxon>
        <taxon>Fungi</taxon>
        <taxon>Dikarya</taxon>
        <taxon>Ascomycota</taxon>
        <taxon>Pezizomycotina</taxon>
        <taxon>Sordariomycetes</taxon>
        <taxon>Sordariomycetidae</taxon>
        <taxon>Phyllachorales</taxon>
        <taxon>Phyllachoraceae</taxon>
        <taxon>Phyllachora</taxon>
    </lineage>
</organism>
<evidence type="ECO:0000256" key="3">
    <source>
        <dbReference type="ARBA" id="ARBA00022553"/>
    </source>
</evidence>
<evidence type="ECO:0000256" key="5">
    <source>
        <dbReference type="ARBA" id="ARBA00022771"/>
    </source>
</evidence>
<feature type="domain" description="HIT-type" evidence="15">
    <location>
        <begin position="10"/>
        <end position="44"/>
    </location>
</feature>
<evidence type="ECO:0000256" key="7">
    <source>
        <dbReference type="ARBA" id="ARBA00022843"/>
    </source>
</evidence>
<dbReference type="FunFam" id="3.30.60.190:FF:000001">
    <property type="entry name" value="box C/D snoRNA protein 1"/>
    <property type="match status" value="1"/>
</dbReference>
<dbReference type="EMBL" id="JAQQPM010000005">
    <property type="protein sequence ID" value="KAK2071578.1"/>
    <property type="molecule type" value="Genomic_DNA"/>
</dbReference>
<dbReference type="GO" id="GO:0008270">
    <property type="term" value="F:zinc ion binding"/>
    <property type="evidence" value="ECO:0007669"/>
    <property type="project" value="UniProtKB-UniRule"/>
</dbReference>
<dbReference type="PANTHER" id="PTHR13483">
    <property type="entry name" value="BOX C_D SNORNA PROTEIN 1-RELATED"/>
    <property type="match status" value="1"/>
</dbReference>
<evidence type="ECO:0000256" key="10">
    <source>
        <dbReference type="ARBA" id="ARBA00061949"/>
    </source>
</evidence>
<dbReference type="AlphaFoldDB" id="A0AAD9I5X9"/>
<feature type="region of interest" description="Disordered" evidence="14">
    <location>
        <begin position="124"/>
        <end position="145"/>
    </location>
</feature>